<comment type="caution">
    <text evidence="1">The sequence shown here is derived from an EMBL/GenBank/DDBJ whole genome shotgun (WGS) entry which is preliminary data.</text>
</comment>
<sequence>MSLNKLEMAGLQECARWPDGMHFHWKRKTMEKLAAKGLVEKREGCRNGWTVAPFTGWVLTEAGKAALPSPIAAGRMGNE</sequence>
<dbReference type="RefSeq" id="WP_181053191.1">
    <property type="nucleotide sequence ID" value="NZ_JACDXJ010000001.1"/>
</dbReference>
<dbReference type="EMBL" id="JACDXJ010000001">
    <property type="protein sequence ID" value="MBA1157738.1"/>
    <property type="molecule type" value="Genomic_DNA"/>
</dbReference>
<gene>
    <name evidence="1" type="ORF">H0S73_16630</name>
</gene>
<name>A0A838BQP3_9HYPH</name>
<proteinExistence type="predicted"/>
<accession>A0A838BQP3</accession>
<evidence type="ECO:0000313" key="2">
    <source>
        <dbReference type="Proteomes" id="UP000572984"/>
    </source>
</evidence>
<reference evidence="1 2" key="1">
    <citation type="submission" date="2020-07" db="EMBL/GenBank/DDBJ databases">
        <title>Draft genome and description of Microvirga mediterraneensis Marseille-Q2068 sp. nov.</title>
        <authorList>
            <person name="Boxberger M."/>
        </authorList>
    </citation>
    <scope>NUCLEOTIDE SEQUENCE [LARGE SCALE GENOMIC DNA]</scope>
    <source>
        <strain evidence="1 2">Marseille-Q2068</strain>
    </source>
</reference>
<protein>
    <submittedName>
        <fullName evidence="1">Uncharacterized protein</fullName>
    </submittedName>
</protein>
<dbReference type="Proteomes" id="UP000572984">
    <property type="component" value="Unassembled WGS sequence"/>
</dbReference>
<dbReference type="AlphaFoldDB" id="A0A838BQP3"/>
<organism evidence="1 2">
    <name type="scientific">Microvirga mediterraneensis</name>
    <dbReference type="NCBI Taxonomy" id="2754695"/>
    <lineage>
        <taxon>Bacteria</taxon>
        <taxon>Pseudomonadati</taxon>
        <taxon>Pseudomonadota</taxon>
        <taxon>Alphaproteobacteria</taxon>
        <taxon>Hyphomicrobiales</taxon>
        <taxon>Methylobacteriaceae</taxon>
        <taxon>Microvirga</taxon>
    </lineage>
</organism>
<keyword evidence="2" id="KW-1185">Reference proteome</keyword>
<evidence type="ECO:0000313" key="1">
    <source>
        <dbReference type="EMBL" id="MBA1157738.1"/>
    </source>
</evidence>